<evidence type="ECO:0000256" key="3">
    <source>
        <dbReference type="ARBA" id="ARBA00022691"/>
    </source>
</evidence>
<reference evidence="5 6" key="1">
    <citation type="submission" date="2020-05" db="EMBL/GenBank/DDBJ databases">
        <title>Aquincola sp. isolate from soil.</title>
        <authorList>
            <person name="Han J."/>
            <person name="Kim D.-U."/>
        </authorList>
    </citation>
    <scope>NUCLEOTIDE SEQUENCE [LARGE SCALE GENOMIC DNA]</scope>
    <source>
        <strain evidence="5 6">S2</strain>
    </source>
</reference>
<dbReference type="InterPro" id="IPR029063">
    <property type="entry name" value="SAM-dependent_MTases_sf"/>
</dbReference>
<dbReference type="GO" id="GO:0032259">
    <property type="term" value="P:methylation"/>
    <property type="evidence" value="ECO:0007669"/>
    <property type="project" value="UniProtKB-KW"/>
</dbReference>
<evidence type="ECO:0000256" key="2">
    <source>
        <dbReference type="ARBA" id="ARBA00022679"/>
    </source>
</evidence>
<keyword evidence="1 5" id="KW-0489">Methyltransferase</keyword>
<accession>A0ABX2E976</accession>
<dbReference type="CDD" id="cd02440">
    <property type="entry name" value="AdoMet_MTases"/>
    <property type="match status" value="1"/>
</dbReference>
<keyword evidence="2" id="KW-0808">Transferase</keyword>
<evidence type="ECO:0000313" key="5">
    <source>
        <dbReference type="EMBL" id="NRF65525.1"/>
    </source>
</evidence>
<sequence>MTPAAAPPTDIAALFDADEYLYFMAQTLADEQTAAQCSFIERSLALQPASRVLDLGCGHGRHSNELARRGHRPLGLDIVPGFIEQARAEAARDGLASEFQLADLRRFEVTPGFDGAACLFDAFGYDDDLQHGRIIDNALAALRPGGRLLLDVRTREYMLRAPAVNIVERDGGDMMIDRFHFDIESGRLTDRRTCLRGGRMRETVFSVRLYAYTELRALLMAHGFRVLQAFGGFDGAPLSVARPRTLVVAEKPESPWA</sequence>
<protein>
    <submittedName>
        <fullName evidence="5">Class I SAM-dependent methyltransferase</fullName>
    </submittedName>
</protein>
<dbReference type="Proteomes" id="UP000737171">
    <property type="component" value="Unassembled WGS sequence"/>
</dbReference>
<dbReference type="SUPFAM" id="SSF53335">
    <property type="entry name" value="S-adenosyl-L-methionine-dependent methyltransferases"/>
    <property type="match status" value="1"/>
</dbReference>
<dbReference type="Pfam" id="PF13649">
    <property type="entry name" value="Methyltransf_25"/>
    <property type="match status" value="1"/>
</dbReference>
<dbReference type="EMBL" id="JABRWJ010000001">
    <property type="protein sequence ID" value="NRF65525.1"/>
    <property type="molecule type" value="Genomic_DNA"/>
</dbReference>
<dbReference type="Gene3D" id="3.40.50.150">
    <property type="entry name" value="Vaccinia Virus protein VP39"/>
    <property type="match status" value="1"/>
</dbReference>
<gene>
    <name evidence="5" type="ORF">HLB44_00875</name>
</gene>
<dbReference type="GO" id="GO:0008168">
    <property type="term" value="F:methyltransferase activity"/>
    <property type="evidence" value="ECO:0007669"/>
    <property type="project" value="UniProtKB-KW"/>
</dbReference>
<organism evidence="5 6">
    <name type="scientific">Pseudaquabacterium terrae</name>
    <dbReference type="NCBI Taxonomy" id="2732868"/>
    <lineage>
        <taxon>Bacteria</taxon>
        <taxon>Pseudomonadati</taxon>
        <taxon>Pseudomonadota</taxon>
        <taxon>Betaproteobacteria</taxon>
        <taxon>Burkholderiales</taxon>
        <taxon>Sphaerotilaceae</taxon>
        <taxon>Pseudaquabacterium</taxon>
    </lineage>
</organism>
<evidence type="ECO:0000313" key="6">
    <source>
        <dbReference type="Proteomes" id="UP000737171"/>
    </source>
</evidence>
<name>A0ABX2E976_9BURK</name>
<evidence type="ECO:0000256" key="1">
    <source>
        <dbReference type="ARBA" id="ARBA00022603"/>
    </source>
</evidence>
<comment type="caution">
    <text evidence="5">The sequence shown here is derived from an EMBL/GenBank/DDBJ whole genome shotgun (WGS) entry which is preliminary data.</text>
</comment>
<evidence type="ECO:0000259" key="4">
    <source>
        <dbReference type="Pfam" id="PF13649"/>
    </source>
</evidence>
<dbReference type="RefSeq" id="WP_173119647.1">
    <property type="nucleotide sequence ID" value="NZ_JABRWJ010000001.1"/>
</dbReference>
<dbReference type="PANTHER" id="PTHR43464">
    <property type="entry name" value="METHYLTRANSFERASE"/>
    <property type="match status" value="1"/>
</dbReference>
<feature type="domain" description="Methyltransferase" evidence="4">
    <location>
        <begin position="52"/>
        <end position="146"/>
    </location>
</feature>
<keyword evidence="6" id="KW-1185">Reference proteome</keyword>
<dbReference type="Gene3D" id="2.20.25.110">
    <property type="entry name" value="S-adenosyl-L-methionine-dependent methyltransferases"/>
    <property type="match status" value="1"/>
</dbReference>
<proteinExistence type="predicted"/>
<dbReference type="InterPro" id="IPR041698">
    <property type="entry name" value="Methyltransf_25"/>
</dbReference>
<dbReference type="PANTHER" id="PTHR43464:SF19">
    <property type="entry name" value="UBIQUINONE BIOSYNTHESIS O-METHYLTRANSFERASE, MITOCHONDRIAL"/>
    <property type="match status" value="1"/>
</dbReference>
<keyword evidence="3" id="KW-0949">S-adenosyl-L-methionine</keyword>